<gene>
    <name evidence="1" type="ORF">KF707C_1560</name>
</gene>
<dbReference type="Proteomes" id="UP000218554">
    <property type="component" value="Chromosome"/>
</dbReference>
<dbReference type="AlphaFoldDB" id="A0AAD1BXV0"/>
<reference evidence="1 2" key="2">
    <citation type="journal article" date="2017" name="Int. J. Syst. Evol. Microbiol.">
        <title>Pseudomonas furukawaii sp. nov., a polychlorinated biphenyl-degrading bacterium isolated from biphenyl-contaminated soil in Japan.</title>
        <authorList>
            <person name="Kimura N."/>
            <person name="Watanabe T."/>
            <person name="Suenaga H."/>
            <person name="Fujihara H."/>
            <person name="Futagami T."/>
            <person name="Goto M."/>
            <person name="Hanada S."/>
            <person name="Hirose J."/>
        </authorList>
    </citation>
    <scope>NUCLEOTIDE SEQUENCE [LARGE SCALE GENOMIC DNA]</scope>
    <source>
        <strain evidence="2">DSM 10086 / NBRC 110670 / KF707</strain>
    </source>
</reference>
<evidence type="ECO:0000313" key="2">
    <source>
        <dbReference type="Proteomes" id="UP000218554"/>
    </source>
</evidence>
<dbReference type="EMBL" id="AP014862">
    <property type="protein sequence ID" value="BAU71844.1"/>
    <property type="molecule type" value="Genomic_DNA"/>
</dbReference>
<name>A0AAD1BXV0_METFU</name>
<evidence type="ECO:0000313" key="1">
    <source>
        <dbReference type="EMBL" id="BAU71844.1"/>
    </source>
</evidence>
<sequence>MVGAYCAWVTGQTPHQGENRRDMCPGMSVHFGHSAGSFISRGSLIGFLGEP</sequence>
<accession>A0AAD1BXV0</accession>
<proteinExistence type="predicted"/>
<dbReference type="KEGG" id="pfuw:KF707C_1560"/>
<keyword evidence="2" id="KW-1185">Reference proteome</keyword>
<reference evidence="2" key="1">
    <citation type="submission" date="2015-05" db="EMBL/GenBank/DDBJ databases">
        <title>Draft genome sequencing of a biphenyl-degrading bacterium, Pseudomonas balearica KF707 (=NBRC110670).</title>
        <authorList>
            <person name="Kimura N."/>
            <person name="Hirose J."/>
            <person name="Watanabe T."/>
            <person name="Suenaga H."/>
            <person name="Fujihara H."/>
            <person name="Noguchi M."/>
            <person name="Hashimoto M."/>
            <person name="Shimodaira J."/>
            <person name="Tsuchikane K."/>
            <person name="Hosoyama A."/>
            <person name="Yamazoe A."/>
            <person name="Fujita N."/>
            <person name="Furukawa K."/>
        </authorList>
    </citation>
    <scope>NUCLEOTIDE SEQUENCE [LARGE SCALE GENOMIC DNA]</scope>
    <source>
        <strain evidence="2">DSM 10086 / NBRC 110670 / KF707</strain>
    </source>
</reference>
<organism evidence="1 2">
    <name type="scientific">Metapseudomonas furukawaii</name>
    <name type="common">Pseudomonas furukawaii</name>
    <dbReference type="NCBI Taxonomy" id="1149133"/>
    <lineage>
        <taxon>Bacteria</taxon>
        <taxon>Pseudomonadati</taxon>
        <taxon>Pseudomonadota</taxon>
        <taxon>Gammaproteobacteria</taxon>
        <taxon>Pseudomonadales</taxon>
        <taxon>Pseudomonadaceae</taxon>
        <taxon>Metapseudomonas</taxon>
    </lineage>
</organism>
<protein>
    <submittedName>
        <fullName evidence="1">Uncharacterized protein</fullName>
    </submittedName>
</protein>